<keyword evidence="2" id="KW-1185">Reference proteome</keyword>
<dbReference type="EMBL" id="MCGO01000018">
    <property type="protein sequence ID" value="ORY46076.1"/>
    <property type="molecule type" value="Genomic_DNA"/>
</dbReference>
<name>A0A1Y2CGM8_9FUNG</name>
<protein>
    <submittedName>
        <fullName evidence="1">Uncharacterized protein</fullName>
    </submittedName>
</protein>
<sequence length="108" mass="12106">MSWGGRAQRSSFLPSKYGVHHLDSPQKWVQQSFLLASAFLILFLLQQDDVTEPNRCVLLSCGENYKMVAAEAEAVEGEVEAIVEDETGLDGSQTARAQRFRNFLLVEE</sequence>
<comment type="caution">
    <text evidence="1">The sequence shown here is derived from an EMBL/GenBank/DDBJ whole genome shotgun (WGS) entry which is preliminary data.</text>
</comment>
<organism evidence="1 2">
    <name type="scientific">Rhizoclosmatium globosum</name>
    <dbReference type="NCBI Taxonomy" id="329046"/>
    <lineage>
        <taxon>Eukaryota</taxon>
        <taxon>Fungi</taxon>
        <taxon>Fungi incertae sedis</taxon>
        <taxon>Chytridiomycota</taxon>
        <taxon>Chytridiomycota incertae sedis</taxon>
        <taxon>Chytridiomycetes</taxon>
        <taxon>Chytridiales</taxon>
        <taxon>Chytriomycetaceae</taxon>
        <taxon>Rhizoclosmatium</taxon>
    </lineage>
</organism>
<proteinExistence type="predicted"/>
<evidence type="ECO:0000313" key="2">
    <source>
        <dbReference type="Proteomes" id="UP000193642"/>
    </source>
</evidence>
<dbReference type="AlphaFoldDB" id="A0A1Y2CGM8"/>
<evidence type="ECO:0000313" key="1">
    <source>
        <dbReference type="EMBL" id="ORY46076.1"/>
    </source>
</evidence>
<dbReference type="Proteomes" id="UP000193642">
    <property type="component" value="Unassembled WGS sequence"/>
</dbReference>
<accession>A0A1Y2CGM8</accession>
<reference evidence="1 2" key="1">
    <citation type="submission" date="2016-07" db="EMBL/GenBank/DDBJ databases">
        <title>Pervasive Adenine N6-methylation of Active Genes in Fungi.</title>
        <authorList>
            <consortium name="DOE Joint Genome Institute"/>
            <person name="Mondo S.J."/>
            <person name="Dannebaum R.O."/>
            <person name="Kuo R.C."/>
            <person name="Labutti K."/>
            <person name="Haridas S."/>
            <person name="Kuo A."/>
            <person name="Salamov A."/>
            <person name="Ahrendt S.R."/>
            <person name="Lipzen A."/>
            <person name="Sullivan W."/>
            <person name="Andreopoulos W.B."/>
            <person name="Clum A."/>
            <person name="Lindquist E."/>
            <person name="Daum C."/>
            <person name="Ramamoorthy G.K."/>
            <person name="Gryganskyi A."/>
            <person name="Culley D."/>
            <person name="Magnuson J.K."/>
            <person name="James T.Y."/>
            <person name="O'Malley M.A."/>
            <person name="Stajich J.E."/>
            <person name="Spatafora J.W."/>
            <person name="Visel A."/>
            <person name="Grigoriev I.V."/>
        </authorList>
    </citation>
    <scope>NUCLEOTIDE SEQUENCE [LARGE SCALE GENOMIC DNA]</scope>
    <source>
        <strain evidence="1 2">JEL800</strain>
    </source>
</reference>
<gene>
    <name evidence="1" type="ORF">BCR33DRAFT_716082</name>
</gene>